<proteinExistence type="predicted"/>
<dbReference type="InterPro" id="IPR014710">
    <property type="entry name" value="RmlC-like_jellyroll"/>
</dbReference>
<dbReference type="Pfam" id="PF05523">
    <property type="entry name" value="FdtA"/>
    <property type="match status" value="1"/>
</dbReference>
<dbReference type="InterPro" id="IPR008894">
    <property type="entry name" value="QdtA_cupin_dom"/>
</dbReference>
<comment type="caution">
    <text evidence="2">The sequence shown here is derived from an EMBL/GenBank/DDBJ whole genome shotgun (WGS) entry which is preliminary data.</text>
</comment>
<gene>
    <name evidence="2" type="ORF">JCM21142_52099</name>
</gene>
<evidence type="ECO:0000313" key="2">
    <source>
        <dbReference type="EMBL" id="GAF03424.1"/>
    </source>
</evidence>
<name>W7YLZ8_9BACT</name>
<dbReference type="RefSeq" id="WP_027473304.1">
    <property type="nucleotide sequence ID" value="NZ_BAMD01000023.1"/>
</dbReference>
<dbReference type="CDD" id="cd20292">
    <property type="entry name" value="cupin_QdtA-like"/>
    <property type="match status" value="1"/>
</dbReference>
<sequence>MASIDDCNIIELTKIGSDRGSLTYTESEISTPFDIKRVYYTYDIPTAAERGGHAHKAQHELVIAASGSFEVIIDDGKNKKTVFLNNPQKGLHIVPGIWRELKSFSTASVVLVMASDVFIDSDYIKNYKEFVHD</sequence>
<organism evidence="2 3">
    <name type="scientific">Saccharicrinis fermentans DSM 9555 = JCM 21142</name>
    <dbReference type="NCBI Taxonomy" id="869213"/>
    <lineage>
        <taxon>Bacteria</taxon>
        <taxon>Pseudomonadati</taxon>
        <taxon>Bacteroidota</taxon>
        <taxon>Bacteroidia</taxon>
        <taxon>Marinilabiliales</taxon>
        <taxon>Marinilabiliaceae</taxon>
        <taxon>Saccharicrinis</taxon>
    </lineage>
</organism>
<dbReference type="Proteomes" id="UP000019402">
    <property type="component" value="Unassembled WGS sequence"/>
</dbReference>
<dbReference type="AlphaFoldDB" id="W7YLZ8"/>
<dbReference type="OrthoDB" id="9795513at2"/>
<dbReference type="Gene3D" id="2.60.120.10">
    <property type="entry name" value="Jelly Rolls"/>
    <property type="match status" value="1"/>
</dbReference>
<dbReference type="EMBL" id="BAMD01000023">
    <property type="protein sequence ID" value="GAF03424.1"/>
    <property type="molecule type" value="Genomic_DNA"/>
</dbReference>
<evidence type="ECO:0000313" key="3">
    <source>
        <dbReference type="Proteomes" id="UP000019402"/>
    </source>
</evidence>
<protein>
    <recommendedName>
        <fullName evidence="1">Sugar 3,4-ketoisomerase QdtA cupin domain-containing protein</fullName>
    </recommendedName>
</protein>
<keyword evidence="3" id="KW-1185">Reference proteome</keyword>
<dbReference type="InterPro" id="IPR011051">
    <property type="entry name" value="RmlC_Cupin_sf"/>
</dbReference>
<evidence type="ECO:0000259" key="1">
    <source>
        <dbReference type="Pfam" id="PF05523"/>
    </source>
</evidence>
<dbReference type="SUPFAM" id="SSF51182">
    <property type="entry name" value="RmlC-like cupins"/>
    <property type="match status" value="1"/>
</dbReference>
<accession>W7YLZ8</accession>
<dbReference type="eggNOG" id="COG0662">
    <property type="taxonomic scope" value="Bacteria"/>
</dbReference>
<reference evidence="2 3" key="1">
    <citation type="journal article" date="2014" name="Genome Announc.">
        <title>Draft Genome Sequence of Cytophaga fermentans JCM 21142T, a Facultative Anaerobe Isolated from Marine Mud.</title>
        <authorList>
            <person name="Starns D."/>
            <person name="Oshima K."/>
            <person name="Suda W."/>
            <person name="Iino T."/>
            <person name="Yuki M."/>
            <person name="Inoue J."/>
            <person name="Kitamura K."/>
            <person name="Iida T."/>
            <person name="Darby A."/>
            <person name="Hattori M."/>
            <person name="Ohkuma M."/>
        </authorList>
    </citation>
    <scope>NUCLEOTIDE SEQUENCE [LARGE SCALE GENOMIC DNA]</scope>
    <source>
        <strain evidence="2 3">JCM 21142</strain>
    </source>
</reference>
<feature type="domain" description="Sugar 3,4-ketoisomerase QdtA cupin" evidence="1">
    <location>
        <begin position="6"/>
        <end position="132"/>
    </location>
</feature>
<dbReference type="STRING" id="869213.GCA_000517085_03997"/>